<dbReference type="Gene3D" id="1.20.1280.50">
    <property type="match status" value="1"/>
</dbReference>
<reference evidence="5" key="1">
    <citation type="submission" date="2023-03" db="EMBL/GenBank/DDBJ databases">
        <title>Chromosome-scale reference genome and RAD-based genetic map of yellow starthistle (Centaurea solstitialis) reveal putative structural variation and QTLs associated with invader traits.</title>
        <authorList>
            <person name="Reatini B."/>
            <person name="Cang F.A."/>
            <person name="Jiang Q."/>
            <person name="Mckibben M.T.W."/>
            <person name="Barker M.S."/>
            <person name="Rieseberg L.H."/>
            <person name="Dlugosch K.M."/>
        </authorList>
    </citation>
    <scope>NUCLEOTIDE SEQUENCE</scope>
    <source>
        <strain evidence="5">CAN-66</strain>
        <tissue evidence="5">Leaf</tissue>
    </source>
</reference>
<keyword evidence="1 3" id="KW-0853">WD repeat</keyword>
<dbReference type="PROSITE" id="PS50082">
    <property type="entry name" value="WD_REPEATS_2"/>
    <property type="match status" value="2"/>
</dbReference>
<accession>A0AA38SWM5</accession>
<feature type="repeat" description="WD" evidence="3">
    <location>
        <begin position="221"/>
        <end position="240"/>
    </location>
</feature>
<dbReference type="PROSITE" id="PS50294">
    <property type="entry name" value="WD_REPEATS_REGION"/>
    <property type="match status" value="1"/>
</dbReference>
<dbReference type="InterPro" id="IPR036322">
    <property type="entry name" value="WD40_repeat_dom_sf"/>
</dbReference>
<evidence type="ECO:0000313" key="6">
    <source>
        <dbReference type="Proteomes" id="UP001172457"/>
    </source>
</evidence>
<dbReference type="AlphaFoldDB" id="A0AA38SWM5"/>
<sequence length="487" mass="53822">MASNQSLPSTSTNNDSTKKITDMDMDSLLHCTSHLNLQDLSNMAVSCKFFNRLVSSDSIWRRLFRERWPQQEAFIISQASGVREAYMARYRALQQFKFVDPVVNHLYIPTKCSDILLSKDAIYVSLGPRIQTLNIDKLLEGEVSLASLNDHRARITSMRLFPLKETSLFWNEAPINENVLVTSSCDHSIRLWWEGSCKQCFIGHIGPVTILSDKLLGDGTGKVFASGGEDSTVRLWSLSSIGRRRQHALKATLYGHEKPIVLMSVTGHGASHLVSVSKDSKVRVWDASISASDHNSSCVGTTSVSGVPVGMKCHDSLIYIAAGSSFEAVDLRTMESVFRTSTHLGRLYSFDIMPSSFLACTGGNGRAMLWDIRKSTGTGEAGPMAELDEHIGPVTHLHMDPYKIVTGGPRDPWVKIWQADTGKQTNMLIVSPLQKGCFGFAADGFRIVTADYNRINHNREEGLLCFRDFSNAVSLGSLSDEISGSKF</sequence>
<dbReference type="InterPro" id="IPR036047">
    <property type="entry name" value="F-box-like_dom_sf"/>
</dbReference>
<dbReference type="PANTHER" id="PTHR22847:SF746">
    <property type="entry name" value="OS01G0185400 PROTEIN"/>
    <property type="match status" value="1"/>
</dbReference>
<dbReference type="Proteomes" id="UP001172457">
    <property type="component" value="Chromosome 7"/>
</dbReference>
<comment type="caution">
    <text evidence="5">The sequence shown here is derived from an EMBL/GenBank/DDBJ whole genome shotgun (WGS) entry which is preliminary data.</text>
</comment>
<dbReference type="InterPro" id="IPR020472">
    <property type="entry name" value="WD40_PAC1"/>
</dbReference>
<dbReference type="SUPFAM" id="SSF50978">
    <property type="entry name" value="WD40 repeat-like"/>
    <property type="match status" value="1"/>
</dbReference>
<evidence type="ECO:0000259" key="4">
    <source>
        <dbReference type="PROSITE" id="PS50181"/>
    </source>
</evidence>
<dbReference type="PROSITE" id="PS50181">
    <property type="entry name" value="FBOX"/>
    <property type="match status" value="1"/>
</dbReference>
<proteinExistence type="predicted"/>
<evidence type="ECO:0000313" key="5">
    <source>
        <dbReference type="EMBL" id="KAJ9540567.1"/>
    </source>
</evidence>
<dbReference type="Gene3D" id="2.130.10.10">
    <property type="entry name" value="YVTN repeat-like/Quinoprotein amine dehydrogenase"/>
    <property type="match status" value="2"/>
</dbReference>
<feature type="domain" description="F-box" evidence="4">
    <location>
        <begin position="17"/>
        <end position="63"/>
    </location>
</feature>
<dbReference type="EMBL" id="JARYMX010000007">
    <property type="protein sequence ID" value="KAJ9540567.1"/>
    <property type="molecule type" value="Genomic_DNA"/>
</dbReference>
<feature type="repeat" description="WD" evidence="3">
    <location>
        <begin position="253"/>
        <end position="286"/>
    </location>
</feature>
<dbReference type="Pfam" id="PF00400">
    <property type="entry name" value="WD40"/>
    <property type="match status" value="3"/>
</dbReference>
<dbReference type="InterPro" id="IPR015943">
    <property type="entry name" value="WD40/YVTN_repeat-like_dom_sf"/>
</dbReference>
<protein>
    <recommendedName>
        <fullName evidence="4">F-box domain-containing protein</fullName>
    </recommendedName>
</protein>
<name>A0AA38SWM5_9ASTR</name>
<evidence type="ECO:0000256" key="2">
    <source>
        <dbReference type="ARBA" id="ARBA00022737"/>
    </source>
</evidence>
<keyword evidence="6" id="KW-1185">Reference proteome</keyword>
<dbReference type="InterPro" id="IPR001680">
    <property type="entry name" value="WD40_rpt"/>
</dbReference>
<dbReference type="Pfam" id="PF12937">
    <property type="entry name" value="F-box-like"/>
    <property type="match status" value="1"/>
</dbReference>
<gene>
    <name evidence="5" type="ORF">OSB04_027073</name>
</gene>
<organism evidence="5 6">
    <name type="scientific">Centaurea solstitialis</name>
    <name type="common">yellow star-thistle</name>
    <dbReference type="NCBI Taxonomy" id="347529"/>
    <lineage>
        <taxon>Eukaryota</taxon>
        <taxon>Viridiplantae</taxon>
        <taxon>Streptophyta</taxon>
        <taxon>Embryophyta</taxon>
        <taxon>Tracheophyta</taxon>
        <taxon>Spermatophyta</taxon>
        <taxon>Magnoliopsida</taxon>
        <taxon>eudicotyledons</taxon>
        <taxon>Gunneridae</taxon>
        <taxon>Pentapetalae</taxon>
        <taxon>asterids</taxon>
        <taxon>campanulids</taxon>
        <taxon>Asterales</taxon>
        <taxon>Asteraceae</taxon>
        <taxon>Carduoideae</taxon>
        <taxon>Cardueae</taxon>
        <taxon>Centaureinae</taxon>
        <taxon>Centaurea</taxon>
    </lineage>
</organism>
<dbReference type="PRINTS" id="PR00320">
    <property type="entry name" value="GPROTEINBRPT"/>
</dbReference>
<keyword evidence="2" id="KW-0677">Repeat</keyword>
<evidence type="ECO:0000256" key="3">
    <source>
        <dbReference type="PROSITE-ProRule" id="PRU00221"/>
    </source>
</evidence>
<dbReference type="SUPFAM" id="SSF81383">
    <property type="entry name" value="F-box domain"/>
    <property type="match status" value="1"/>
</dbReference>
<evidence type="ECO:0000256" key="1">
    <source>
        <dbReference type="ARBA" id="ARBA00022574"/>
    </source>
</evidence>
<dbReference type="InterPro" id="IPR001810">
    <property type="entry name" value="F-box_dom"/>
</dbReference>
<dbReference type="PANTHER" id="PTHR22847">
    <property type="entry name" value="WD40 REPEAT PROTEIN"/>
    <property type="match status" value="1"/>
</dbReference>
<dbReference type="SMART" id="SM00320">
    <property type="entry name" value="WD40"/>
    <property type="match status" value="5"/>
</dbReference>